<dbReference type="Proteomes" id="UP000291259">
    <property type="component" value="Chromosome"/>
</dbReference>
<feature type="domain" description="Glycoside hydrolase family 20 catalytic" evidence="7">
    <location>
        <begin position="157"/>
        <end position="375"/>
    </location>
</feature>
<organism evidence="9 10">
    <name type="scientific">Agromyces protaetiae</name>
    <dbReference type="NCBI Taxonomy" id="2509455"/>
    <lineage>
        <taxon>Bacteria</taxon>
        <taxon>Bacillati</taxon>
        <taxon>Actinomycetota</taxon>
        <taxon>Actinomycetes</taxon>
        <taxon>Micrococcales</taxon>
        <taxon>Microbacteriaceae</taxon>
        <taxon>Agromyces</taxon>
    </lineage>
</organism>
<evidence type="ECO:0000313" key="9">
    <source>
        <dbReference type="EMBL" id="QAY72164.1"/>
    </source>
</evidence>
<dbReference type="AlphaFoldDB" id="A0A4P6F8S7"/>
<dbReference type="Gene3D" id="3.30.379.10">
    <property type="entry name" value="Chitobiase/beta-hexosaminidase domain 2-like"/>
    <property type="match status" value="1"/>
</dbReference>
<dbReference type="SUPFAM" id="SSF55545">
    <property type="entry name" value="beta-N-acetylhexosaminidase-like domain"/>
    <property type="match status" value="1"/>
</dbReference>
<dbReference type="PANTHER" id="PTHR22600:SF57">
    <property type="entry name" value="BETA-N-ACETYLHEXOSAMINIDASE"/>
    <property type="match status" value="1"/>
</dbReference>
<dbReference type="RefSeq" id="WP_129188104.1">
    <property type="nucleotide sequence ID" value="NZ_CP035491.1"/>
</dbReference>
<feature type="domain" description="Beta-hexosaminidase bacterial type N-terminal" evidence="8">
    <location>
        <begin position="5"/>
        <end position="149"/>
    </location>
</feature>
<dbReference type="KEGG" id="agf:ET445_01240"/>
<comment type="similarity">
    <text evidence="2">Belongs to the glycosyl hydrolase 20 family.</text>
</comment>
<dbReference type="GO" id="GO:0004563">
    <property type="term" value="F:beta-N-acetylhexosaminidase activity"/>
    <property type="evidence" value="ECO:0007669"/>
    <property type="project" value="UniProtKB-EC"/>
</dbReference>
<dbReference type="InterPro" id="IPR015882">
    <property type="entry name" value="HEX_bac_N"/>
</dbReference>
<evidence type="ECO:0000259" key="7">
    <source>
        <dbReference type="Pfam" id="PF00728"/>
    </source>
</evidence>
<dbReference type="InterPro" id="IPR015883">
    <property type="entry name" value="Glyco_hydro_20_cat"/>
</dbReference>
<evidence type="ECO:0000256" key="5">
    <source>
        <dbReference type="ARBA" id="ARBA00023295"/>
    </source>
</evidence>
<gene>
    <name evidence="9" type="ORF">ET445_01240</name>
</gene>
<dbReference type="PANTHER" id="PTHR22600">
    <property type="entry name" value="BETA-HEXOSAMINIDASE"/>
    <property type="match status" value="1"/>
</dbReference>
<dbReference type="Gene3D" id="3.20.20.80">
    <property type="entry name" value="Glycosidases"/>
    <property type="match status" value="1"/>
</dbReference>
<proteinExistence type="inferred from homology"/>
<dbReference type="PRINTS" id="PR00738">
    <property type="entry name" value="GLHYDRLASE20"/>
</dbReference>
<name>A0A4P6F8S7_9MICO</name>
<comment type="catalytic activity">
    <reaction evidence="1">
        <text>Hydrolysis of terminal non-reducing N-acetyl-D-hexosamine residues in N-acetyl-beta-D-hexosaminides.</text>
        <dbReference type="EC" id="3.2.1.52"/>
    </reaction>
</comment>
<sequence length="556" mass="59103">MTTAPQIIPAPAVVDGDPSGGFTFAASTPIVVESPALAAVARRFAADVAADTGIEASVIESAGAADPGDALAVRILLGDTGLEGVALAGGVRADGASAEAADERHGVDVSPERVLVWGPTPEAVHRGLTSLRQLVAAAASGGAAELSAVRLLDGPRFAWRSLTLDTARTFHDVESVERVLDMLSLYKLNVLHLHLTDDQGWRIEVPSRPALTEVGATGAVGERPGGYFSVDDIAGLVAYAADRFVTLVPEIDMPGHAAAIFASYPELAPRLAGPDLAIEGLPVAIGTLDPARPEVWRFVEDVLDAVIPQFPQSAYLHIGGDEAFGMDEADHAAFVARAVELVRERGRKAVGWQEAARADLGDDVLVQHWIDTPPQAVEVLRGRVPEPLLEVLGANLRAAVTDVPRALAQRNRLIVSPTQRLYFDSPFGDASTDPAQNAVRARLGMPFYPPQSVRRGVEWDPVADVAHVTDEDQVAGVEGAVWCETVTGRDDLELLLLPRLPGLAEKGWATAGATDWDDYRARLAPQSAVWSRRGWNWYRADSVEWESSPVGAHASA</sequence>
<feature type="active site" description="Proton donor" evidence="6">
    <location>
        <position position="322"/>
    </location>
</feature>
<dbReference type="EC" id="3.2.1.52" evidence="3"/>
<dbReference type="SUPFAM" id="SSF51445">
    <property type="entry name" value="(Trans)glycosidases"/>
    <property type="match status" value="1"/>
</dbReference>
<evidence type="ECO:0000256" key="3">
    <source>
        <dbReference type="ARBA" id="ARBA00012663"/>
    </source>
</evidence>
<dbReference type="Pfam" id="PF02838">
    <property type="entry name" value="Glyco_hydro_20b"/>
    <property type="match status" value="1"/>
</dbReference>
<evidence type="ECO:0000313" key="10">
    <source>
        <dbReference type="Proteomes" id="UP000291259"/>
    </source>
</evidence>
<evidence type="ECO:0000256" key="1">
    <source>
        <dbReference type="ARBA" id="ARBA00001231"/>
    </source>
</evidence>
<dbReference type="InterPro" id="IPR017853">
    <property type="entry name" value="GH"/>
</dbReference>
<keyword evidence="5" id="KW-0326">Glycosidase</keyword>
<feature type="domain" description="Glycoside hydrolase family 20 catalytic" evidence="7">
    <location>
        <begin position="404"/>
        <end position="509"/>
    </location>
</feature>
<dbReference type="EMBL" id="CP035491">
    <property type="protein sequence ID" value="QAY72164.1"/>
    <property type="molecule type" value="Genomic_DNA"/>
</dbReference>
<dbReference type="GO" id="GO:0030203">
    <property type="term" value="P:glycosaminoglycan metabolic process"/>
    <property type="evidence" value="ECO:0007669"/>
    <property type="project" value="TreeGrafter"/>
</dbReference>
<dbReference type="InterPro" id="IPR029018">
    <property type="entry name" value="Hex-like_dom2"/>
</dbReference>
<keyword evidence="10" id="KW-1185">Reference proteome</keyword>
<dbReference type="Pfam" id="PF00728">
    <property type="entry name" value="Glyco_hydro_20"/>
    <property type="match status" value="2"/>
</dbReference>
<dbReference type="OrthoDB" id="9763537at2"/>
<accession>A0A4P6F8S7</accession>
<dbReference type="GO" id="GO:0016020">
    <property type="term" value="C:membrane"/>
    <property type="evidence" value="ECO:0007669"/>
    <property type="project" value="TreeGrafter"/>
</dbReference>
<dbReference type="InterPro" id="IPR025705">
    <property type="entry name" value="Beta_hexosaminidase_sua/sub"/>
</dbReference>
<evidence type="ECO:0000256" key="6">
    <source>
        <dbReference type="PIRSR" id="PIRSR625705-1"/>
    </source>
</evidence>
<keyword evidence="4" id="KW-0378">Hydrolase</keyword>
<evidence type="ECO:0000256" key="2">
    <source>
        <dbReference type="ARBA" id="ARBA00006285"/>
    </source>
</evidence>
<evidence type="ECO:0000259" key="8">
    <source>
        <dbReference type="Pfam" id="PF02838"/>
    </source>
</evidence>
<reference evidence="9 10" key="1">
    <citation type="submission" date="2019-01" db="EMBL/GenBank/DDBJ databases">
        <title>Genome sequencing of strain FW100M-8.</title>
        <authorList>
            <person name="Heo J."/>
            <person name="Kim S.-J."/>
            <person name="Kim J.-S."/>
            <person name="Hong S.-B."/>
            <person name="Kwon S.-W."/>
        </authorList>
    </citation>
    <scope>NUCLEOTIDE SEQUENCE [LARGE SCALE GENOMIC DNA]</scope>
    <source>
        <strain evidence="9 10">FW100M-8</strain>
    </source>
</reference>
<protein>
    <recommendedName>
        <fullName evidence="3">beta-N-acetylhexosaminidase</fullName>
        <ecNumber evidence="3">3.2.1.52</ecNumber>
    </recommendedName>
</protein>
<evidence type="ECO:0000256" key="4">
    <source>
        <dbReference type="ARBA" id="ARBA00022801"/>
    </source>
</evidence>
<dbReference type="GO" id="GO:0005975">
    <property type="term" value="P:carbohydrate metabolic process"/>
    <property type="evidence" value="ECO:0007669"/>
    <property type="project" value="InterPro"/>
</dbReference>